<name>A0A9Q3QAU4_9BASI</name>
<feature type="region of interest" description="Disordered" evidence="1">
    <location>
        <begin position="42"/>
        <end position="62"/>
    </location>
</feature>
<feature type="compositionally biased region" description="Polar residues" evidence="1">
    <location>
        <begin position="286"/>
        <end position="296"/>
    </location>
</feature>
<keyword evidence="3" id="KW-1185">Reference proteome</keyword>
<sequence>MLADKHTRNVRSLSAPSDHEARGVPAQDALARTPLWSTMMKPFPSVNGRRAPKQANGNDSGRLALSPPVSICPLPLLGHHPMVTSLLDRSEVIIRPMKDGDGKRTFELGLIVTMSCHRWDSNAKVSFISPPYLISLHAINPPRHDSPVPSLPREQTPRQPTPGPSGTRWSEELFREPSRTEEPPIPGPSPSSQPPEDDTTREPEPEVAPTQSTEEPYDRPATPRSIIIIDDTPVGSPHPPSSSPTPPSSPPLLPRFLPRISLPLPPRTQQPPPPQCQAPLIPTMTLARNSPTCDQP</sequence>
<evidence type="ECO:0000313" key="3">
    <source>
        <dbReference type="Proteomes" id="UP000765509"/>
    </source>
</evidence>
<accession>A0A9Q3QAU4</accession>
<feature type="compositionally biased region" description="Pro residues" evidence="1">
    <location>
        <begin position="183"/>
        <end position="193"/>
    </location>
</feature>
<evidence type="ECO:0000256" key="1">
    <source>
        <dbReference type="SAM" id="MobiDB-lite"/>
    </source>
</evidence>
<feature type="compositionally biased region" description="Pro residues" evidence="1">
    <location>
        <begin position="263"/>
        <end position="276"/>
    </location>
</feature>
<dbReference type="EMBL" id="AVOT02145342">
    <property type="protein sequence ID" value="MBW0591843.1"/>
    <property type="molecule type" value="Genomic_DNA"/>
</dbReference>
<gene>
    <name evidence="2" type="ORF">O181_131558</name>
</gene>
<feature type="region of interest" description="Disordered" evidence="1">
    <location>
        <begin position="1"/>
        <end position="25"/>
    </location>
</feature>
<dbReference type="Proteomes" id="UP000765509">
    <property type="component" value="Unassembled WGS sequence"/>
</dbReference>
<feature type="compositionally biased region" description="Pro residues" evidence="1">
    <location>
        <begin position="236"/>
        <end position="253"/>
    </location>
</feature>
<dbReference type="AlphaFoldDB" id="A0A9Q3QAU4"/>
<feature type="region of interest" description="Disordered" evidence="1">
    <location>
        <begin position="143"/>
        <end position="296"/>
    </location>
</feature>
<protein>
    <submittedName>
        <fullName evidence="2">Uncharacterized protein</fullName>
    </submittedName>
</protein>
<reference evidence="2" key="1">
    <citation type="submission" date="2021-03" db="EMBL/GenBank/DDBJ databases">
        <title>Draft genome sequence of rust myrtle Austropuccinia psidii MF-1, a brazilian biotype.</title>
        <authorList>
            <person name="Quecine M.C."/>
            <person name="Pachon D.M.R."/>
            <person name="Bonatelli M.L."/>
            <person name="Correr F.H."/>
            <person name="Franceschini L.M."/>
            <person name="Leite T.F."/>
            <person name="Margarido G.R.A."/>
            <person name="Almeida C.A."/>
            <person name="Ferrarezi J.A."/>
            <person name="Labate C.A."/>
        </authorList>
    </citation>
    <scope>NUCLEOTIDE SEQUENCE</scope>
    <source>
        <strain evidence="2">MF-1</strain>
    </source>
</reference>
<organism evidence="2 3">
    <name type="scientific">Austropuccinia psidii MF-1</name>
    <dbReference type="NCBI Taxonomy" id="1389203"/>
    <lineage>
        <taxon>Eukaryota</taxon>
        <taxon>Fungi</taxon>
        <taxon>Dikarya</taxon>
        <taxon>Basidiomycota</taxon>
        <taxon>Pucciniomycotina</taxon>
        <taxon>Pucciniomycetes</taxon>
        <taxon>Pucciniales</taxon>
        <taxon>Sphaerophragmiaceae</taxon>
        <taxon>Austropuccinia</taxon>
    </lineage>
</organism>
<proteinExistence type="predicted"/>
<comment type="caution">
    <text evidence="2">The sequence shown here is derived from an EMBL/GenBank/DDBJ whole genome shotgun (WGS) entry which is preliminary data.</text>
</comment>
<evidence type="ECO:0000313" key="2">
    <source>
        <dbReference type="EMBL" id="MBW0591843.1"/>
    </source>
</evidence>
<feature type="compositionally biased region" description="Basic and acidic residues" evidence="1">
    <location>
        <begin position="169"/>
        <end position="182"/>
    </location>
</feature>